<proteinExistence type="predicted"/>
<gene>
    <name evidence="2" type="ORF">CWS01_13685</name>
</gene>
<protein>
    <submittedName>
        <fullName evidence="2">N-acetyltransferase</fullName>
    </submittedName>
</protein>
<keyword evidence="2" id="KW-0808">Transferase</keyword>
<evidence type="ECO:0000313" key="3">
    <source>
        <dbReference type="Proteomes" id="UP000233375"/>
    </source>
</evidence>
<dbReference type="GO" id="GO:0016747">
    <property type="term" value="F:acyltransferase activity, transferring groups other than amino-acyl groups"/>
    <property type="evidence" value="ECO:0007669"/>
    <property type="project" value="InterPro"/>
</dbReference>
<dbReference type="Proteomes" id="UP000233375">
    <property type="component" value="Unassembled WGS sequence"/>
</dbReference>
<dbReference type="Gene3D" id="3.40.630.30">
    <property type="match status" value="1"/>
</dbReference>
<evidence type="ECO:0000313" key="2">
    <source>
        <dbReference type="EMBL" id="PKG23118.1"/>
    </source>
</evidence>
<dbReference type="EMBL" id="PISE01000029">
    <property type="protein sequence ID" value="PKG23118.1"/>
    <property type="molecule type" value="Genomic_DNA"/>
</dbReference>
<reference evidence="2 3" key="1">
    <citation type="journal article" date="2003" name="Int. J. Syst. Evol. Microbiol.">
        <title>Bacillus nealsonii sp. nov., isolated from a spacecraft-assembly facility, whose spores are gamma-radiation resistant.</title>
        <authorList>
            <person name="Venkateswaran K."/>
            <person name="Kempf M."/>
            <person name="Chen F."/>
            <person name="Satomi M."/>
            <person name="Nicholson W."/>
            <person name="Kern R."/>
        </authorList>
    </citation>
    <scope>NUCLEOTIDE SEQUENCE [LARGE SCALE GENOMIC DNA]</scope>
    <source>
        <strain evidence="2 3">FO-92</strain>
    </source>
</reference>
<accession>A0A2N0Z0U8</accession>
<dbReference type="SUPFAM" id="SSF55729">
    <property type="entry name" value="Acyl-CoA N-acyltransferases (Nat)"/>
    <property type="match status" value="1"/>
</dbReference>
<evidence type="ECO:0000259" key="1">
    <source>
        <dbReference type="PROSITE" id="PS51186"/>
    </source>
</evidence>
<comment type="caution">
    <text evidence="2">The sequence shown here is derived from an EMBL/GenBank/DDBJ whole genome shotgun (WGS) entry which is preliminary data.</text>
</comment>
<dbReference type="CDD" id="cd04301">
    <property type="entry name" value="NAT_SF"/>
    <property type="match status" value="1"/>
</dbReference>
<name>A0A2N0Z0U8_9BACI</name>
<dbReference type="InterPro" id="IPR016181">
    <property type="entry name" value="Acyl_CoA_acyltransferase"/>
</dbReference>
<keyword evidence="3" id="KW-1185">Reference proteome</keyword>
<dbReference type="InterPro" id="IPR000182">
    <property type="entry name" value="GNAT_dom"/>
</dbReference>
<sequence length="188" mass="21532">MGEILMKIKTVGTWDEELWQDVSPFYLEAFGDKGAKPVKIIKNMFAQGIAELHVGYNESVAVVMALTGKLVSDRAMIIDYLAVSEKDRGHGLGKHFVDYLRQKAAVEGYQKLIIEAESEETLDNRRRILFWQSCGFLLTEYVHHYIWVPETYHAMYLPLIADSRKITGEELFVCINIFHRLSFRGGGK</sequence>
<dbReference type="PROSITE" id="PS51186">
    <property type="entry name" value="GNAT"/>
    <property type="match status" value="1"/>
</dbReference>
<feature type="domain" description="N-acetyltransferase" evidence="1">
    <location>
        <begin position="6"/>
        <end position="158"/>
    </location>
</feature>
<dbReference type="Pfam" id="PF00583">
    <property type="entry name" value="Acetyltransf_1"/>
    <property type="match status" value="1"/>
</dbReference>
<organism evidence="2 3">
    <name type="scientific">Niallia nealsonii</name>
    <dbReference type="NCBI Taxonomy" id="115979"/>
    <lineage>
        <taxon>Bacteria</taxon>
        <taxon>Bacillati</taxon>
        <taxon>Bacillota</taxon>
        <taxon>Bacilli</taxon>
        <taxon>Bacillales</taxon>
        <taxon>Bacillaceae</taxon>
        <taxon>Niallia</taxon>
    </lineage>
</organism>
<dbReference type="AlphaFoldDB" id="A0A2N0Z0U8"/>